<evidence type="ECO:0000256" key="2">
    <source>
        <dbReference type="ARBA" id="ARBA00009399"/>
    </source>
</evidence>
<comment type="caution">
    <text evidence="8">The sequence shown here is derived from an EMBL/GenBank/DDBJ whole genome shotgun (WGS) entry which is preliminary data.</text>
</comment>
<protein>
    <submittedName>
        <fullName evidence="8">GtrA family protein</fullName>
    </submittedName>
</protein>
<accession>A0A4U1MPR4</accession>
<feature type="transmembrane region" description="Helical" evidence="6">
    <location>
        <begin position="12"/>
        <end position="38"/>
    </location>
</feature>
<evidence type="ECO:0000256" key="5">
    <source>
        <dbReference type="ARBA" id="ARBA00023136"/>
    </source>
</evidence>
<name>A0A4U1MPR4_9BACL</name>
<dbReference type="GO" id="GO:0005886">
    <property type="term" value="C:plasma membrane"/>
    <property type="evidence" value="ECO:0007669"/>
    <property type="project" value="TreeGrafter"/>
</dbReference>
<feature type="transmembrane region" description="Helical" evidence="6">
    <location>
        <begin position="84"/>
        <end position="111"/>
    </location>
</feature>
<dbReference type="InterPro" id="IPR051401">
    <property type="entry name" value="GtrA_CellWall_Glycosyl"/>
</dbReference>
<evidence type="ECO:0000256" key="4">
    <source>
        <dbReference type="ARBA" id="ARBA00022989"/>
    </source>
</evidence>
<dbReference type="OrthoDB" id="9812049at2"/>
<gene>
    <name evidence="8" type="ORF">FBF83_07070</name>
</gene>
<organism evidence="8 9">
    <name type="scientific">Guptibacillus hwajinpoensis</name>
    <dbReference type="NCBI Taxonomy" id="208199"/>
    <lineage>
        <taxon>Bacteria</taxon>
        <taxon>Bacillati</taxon>
        <taxon>Bacillota</taxon>
        <taxon>Bacilli</taxon>
        <taxon>Bacillales</taxon>
        <taxon>Guptibacillaceae</taxon>
        <taxon>Guptibacillus</taxon>
    </lineage>
</organism>
<dbReference type="GO" id="GO:0000271">
    <property type="term" value="P:polysaccharide biosynthetic process"/>
    <property type="evidence" value="ECO:0007669"/>
    <property type="project" value="InterPro"/>
</dbReference>
<sequence>MKQWRIGRGSKQVMSFSAIGVMNALVDIGALNLLMLLFPTDDRIQLIFYNTIAYTLAITNSYFWNAKLTFPSKAIHDRKQVLLFLAQAVIALGISNLVFYGALLIFEWITFPRYIERNISKGLAMLISSASSFFMMKHLVFPRTKKNQNSN</sequence>
<evidence type="ECO:0000256" key="6">
    <source>
        <dbReference type="SAM" id="Phobius"/>
    </source>
</evidence>
<dbReference type="InterPro" id="IPR007267">
    <property type="entry name" value="GtrA_DPMS_TM"/>
</dbReference>
<comment type="similarity">
    <text evidence="2">Belongs to the GtrA family.</text>
</comment>
<dbReference type="RefSeq" id="WP_136946380.1">
    <property type="nucleotide sequence ID" value="NZ_SWFM01000001.1"/>
</dbReference>
<keyword evidence="4 6" id="KW-1133">Transmembrane helix</keyword>
<evidence type="ECO:0000256" key="3">
    <source>
        <dbReference type="ARBA" id="ARBA00022692"/>
    </source>
</evidence>
<reference evidence="8 9" key="1">
    <citation type="submission" date="2019-04" db="EMBL/GenBank/DDBJ databases">
        <title>Genome sequence of Bacillus hwajinpoensis strain Y2.</title>
        <authorList>
            <person name="Fair J.L."/>
            <person name="Maclea K.S."/>
        </authorList>
    </citation>
    <scope>NUCLEOTIDE SEQUENCE [LARGE SCALE GENOMIC DNA]</scope>
    <source>
        <strain evidence="8 9">Y2</strain>
    </source>
</reference>
<feature type="transmembrane region" description="Helical" evidence="6">
    <location>
        <begin position="44"/>
        <end position="63"/>
    </location>
</feature>
<dbReference type="Pfam" id="PF04138">
    <property type="entry name" value="GtrA_DPMS_TM"/>
    <property type="match status" value="1"/>
</dbReference>
<keyword evidence="5 6" id="KW-0472">Membrane</keyword>
<keyword evidence="3 6" id="KW-0812">Transmembrane</keyword>
<evidence type="ECO:0000313" key="8">
    <source>
        <dbReference type="EMBL" id="TKD72530.1"/>
    </source>
</evidence>
<dbReference type="PANTHER" id="PTHR38459">
    <property type="entry name" value="PROPHAGE BACTOPRENOL-LINKED GLUCOSE TRANSLOCASE HOMOLOG"/>
    <property type="match status" value="1"/>
</dbReference>
<feature type="domain" description="GtrA/DPMS transmembrane" evidence="7">
    <location>
        <begin position="16"/>
        <end position="141"/>
    </location>
</feature>
<evidence type="ECO:0000313" key="9">
    <source>
        <dbReference type="Proteomes" id="UP000310541"/>
    </source>
</evidence>
<dbReference type="EMBL" id="SWFM01000001">
    <property type="protein sequence ID" value="TKD72530.1"/>
    <property type="molecule type" value="Genomic_DNA"/>
</dbReference>
<evidence type="ECO:0000256" key="1">
    <source>
        <dbReference type="ARBA" id="ARBA00004141"/>
    </source>
</evidence>
<evidence type="ECO:0000259" key="7">
    <source>
        <dbReference type="Pfam" id="PF04138"/>
    </source>
</evidence>
<dbReference type="PANTHER" id="PTHR38459:SF1">
    <property type="entry name" value="PROPHAGE BACTOPRENOL-LINKED GLUCOSE TRANSLOCASE HOMOLOG"/>
    <property type="match status" value="1"/>
</dbReference>
<dbReference type="Proteomes" id="UP000310541">
    <property type="component" value="Unassembled WGS sequence"/>
</dbReference>
<comment type="subcellular location">
    <subcellularLocation>
        <location evidence="1">Membrane</location>
        <topology evidence="1">Multi-pass membrane protein</topology>
    </subcellularLocation>
</comment>
<dbReference type="AlphaFoldDB" id="A0A4U1MPR4"/>
<proteinExistence type="inferred from homology"/>
<feature type="transmembrane region" description="Helical" evidence="6">
    <location>
        <begin position="123"/>
        <end position="141"/>
    </location>
</feature>